<accession>B4JF98</accession>
<keyword evidence="1" id="KW-0175">Coiled coil</keyword>
<dbReference type="SUPFAM" id="SSF46988">
    <property type="entry name" value="Tubulin chaperone cofactor A"/>
    <property type="match status" value="1"/>
</dbReference>
<keyword evidence="3" id="KW-1185">Reference proteome</keyword>
<dbReference type="Proteomes" id="UP000001070">
    <property type="component" value="Unassembled WGS sequence"/>
</dbReference>
<sequence>MSDPRIRYLKKLTNTVLFLLNRQQFHMHQIDVEQDRLKASINRSEANHKKLEHMNLIREYQLLLTECSSQLDKQQKKLYKYLEMHPDLEDVKLYQQADSDSKDSLSTA</sequence>
<protein>
    <submittedName>
        <fullName evidence="2">GH19277</fullName>
    </submittedName>
</protein>
<proteinExistence type="predicted"/>
<reference evidence="2 3" key="1">
    <citation type="journal article" date="2007" name="Nature">
        <title>Evolution of genes and genomes on the Drosophila phylogeny.</title>
        <authorList>
            <consortium name="Drosophila 12 Genomes Consortium"/>
            <person name="Clark A.G."/>
            <person name="Eisen M.B."/>
            <person name="Smith D.R."/>
            <person name="Bergman C.M."/>
            <person name="Oliver B."/>
            <person name="Markow T.A."/>
            <person name="Kaufman T.C."/>
            <person name="Kellis M."/>
            <person name="Gelbart W."/>
            <person name="Iyer V.N."/>
            <person name="Pollard D.A."/>
            <person name="Sackton T.B."/>
            <person name="Larracuente A.M."/>
            <person name="Singh N.D."/>
            <person name="Abad J.P."/>
            <person name="Abt D.N."/>
            <person name="Adryan B."/>
            <person name="Aguade M."/>
            <person name="Akashi H."/>
            <person name="Anderson W.W."/>
            <person name="Aquadro C.F."/>
            <person name="Ardell D.H."/>
            <person name="Arguello R."/>
            <person name="Artieri C.G."/>
            <person name="Barbash D.A."/>
            <person name="Barker D."/>
            <person name="Barsanti P."/>
            <person name="Batterham P."/>
            <person name="Batzoglou S."/>
            <person name="Begun D."/>
            <person name="Bhutkar A."/>
            <person name="Blanco E."/>
            <person name="Bosak S.A."/>
            <person name="Bradley R.K."/>
            <person name="Brand A.D."/>
            <person name="Brent M.R."/>
            <person name="Brooks A.N."/>
            <person name="Brown R.H."/>
            <person name="Butlin R.K."/>
            <person name="Caggese C."/>
            <person name="Calvi B.R."/>
            <person name="Bernardo de Carvalho A."/>
            <person name="Caspi A."/>
            <person name="Castrezana S."/>
            <person name="Celniker S.E."/>
            <person name="Chang J.L."/>
            <person name="Chapple C."/>
            <person name="Chatterji S."/>
            <person name="Chinwalla A."/>
            <person name="Civetta A."/>
            <person name="Clifton S.W."/>
            <person name="Comeron J.M."/>
            <person name="Costello J.C."/>
            <person name="Coyne J.A."/>
            <person name="Daub J."/>
            <person name="David R.G."/>
            <person name="Delcher A.L."/>
            <person name="Delehaunty K."/>
            <person name="Do C.B."/>
            <person name="Ebling H."/>
            <person name="Edwards K."/>
            <person name="Eickbush T."/>
            <person name="Evans J.D."/>
            <person name="Filipski A."/>
            <person name="Findeiss S."/>
            <person name="Freyhult E."/>
            <person name="Fulton L."/>
            <person name="Fulton R."/>
            <person name="Garcia A.C."/>
            <person name="Gardiner A."/>
            <person name="Garfield D.A."/>
            <person name="Garvin B.E."/>
            <person name="Gibson G."/>
            <person name="Gilbert D."/>
            <person name="Gnerre S."/>
            <person name="Godfrey J."/>
            <person name="Good R."/>
            <person name="Gotea V."/>
            <person name="Gravely B."/>
            <person name="Greenberg A.J."/>
            <person name="Griffiths-Jones S."/>
            <person name="Gross S."/>
            <person name="Guigo R."/>
            <person name="Gustafson E.A."/>
            <person name="Haerty W."/>
            <person name="Hahn M.W."/>
            <person name="Halligan D.L."/>
            <person name="Halpern A.L."/>
            <person name="Halter G.M."/>
            <person name="Han M.V."/>
            <person name="Heger A."/>
            <person name="Hillier L."/>
            <person name="Hinrichs A.S."/>
            <person name="Holmes I."/>
            <person name="Hoskins R.A."/>
            <person name="Hubisz M.J."/>
            <person name="Hultmark D."/>
            <person name="Huntley M.A."/>
            <person name="Jaffe D.B."/>
            <person name="Jagadeeshan S."/>
            <person name="Jeck W.R."/>
            <person name="Johnson J."/>
            <person name="Jones C.D."/>
            <person name="Jordan W.C."/>
            <person name="Karpen G.H."/>
            <person name="Kataoka E."/>
            <person name="Keightley P.D."/>
            <person name="Kheradpour P."/>
            <person name="Kirkness E.F."/>
            <person name="Koerich L.B."/>
            <person name="Kristiansen K."/>
            <person name="Kudrna D."/>
            <person name="Kulathinal R.J."/>
            <person name="Kumar S."/>
            <person name="Kwok R."/>
            <person name="Lander E."/>
            <person name="Langley C.H."/>
            <person name="Lapoint R."/>
            <person name="Lazzaro B.P."/>
            <person name="Lee S.J."/>
            <person name="Levesque L."/>
            <person name="Li R."/>
            <person name="Lin C.F."/>
            <person name="Lin M.F."/>
            <person name="Lindblad-Toh K."/>
            <person name="Llopart A."/>
            <person name="Long M."/>
            <person name="Low L."/>
            <person name="Lozovsky E."/>
            <person name="Lu J."/>
            <person name="Luo M."/>
            <person name="Machado C.A."/>
            <person name="Makalowski W."/>
            <person name="Marzo M."/>
            <person name="Matsuda M."/>
            <person name="Matzkin L."/>
            <person name="McAllister B."/>
            <person name="McBride C.S."/>
            <person name="McKernan B."/>
            <person name="McKernan K."/>
            <person name="Mendez-Lago M."/>
            <person name="Minx P."/>
            <person name="Mollenhauer M.U."/>
            <person name="Montooth K."/>
            <person name="Mount S.M."/>
            <person name="Mu X."/>
            <person name="Myers E."/>
            <person name="Negre B."/>
            <person name="Newfeld S."/>
            <person name="Nielsen R."/>
            <person name="Noor M.A."/>
            <person name="O'Grady P."/>
            <person name="Pachter L."/>
            <person name="Papaceit M."/>
            <person name="Parisi M.J."/>
            <person name="Parisi M."/>
            <person name="Parts L."/>
            <person name="Pedersen J.S."/>
            <person name="Pesole G."/>
            <person name="Phillippy A.M."/>
            <person name="Ponting C.P."/>
            <person name="Pop M."/>
            <person name="Porcelli D."/>
            <person name="Powell J.R."/>
            <person name="Prohaska S."/>
            <person name="Pruitt K."/>
            <person name="Puig M."/>
            <person name="Quesneville H."/>
            <person name="Ram K.R."/>
            <person name="Rand D."/>
            <person name="Rasmussen M.D."/>
            <person name="Reed L.K."/>
            <person name="Reenan R."/>
            <person name="Reily A."/>
            <person name="Remington K.A."/>
            <person name="Rieger T.T."/>
            <person name="Ritchie M.G."/>
            <person name="Robin C."/>
            <person name="Rogers Y.H."/>
            <person name="Rohde C."/>
            <person name="Rozas J."/>
            <person name="Rubenfield M.J."/>
            <person name="Ruiz A."/>
            <person name="Russo S."/>
            <person name="Salzberg S.L."/>
            <person name="Sanchez-Gracia A."/>
            <person name="Saranga D.J."/>
            <person name="Sato H."/>
            <person name="Schaeffer S.W."/>
            <person name="Schatz M.C."/>
            <person name="Schlenke T."/>
            <person name="Schwartz R."/>
            <person name="Segarra C."/>
            <person name="Singh R.S."/>
            <person name="Sirot L."/>
            <person name="Sirota M."/>
            <person name="Sisneros N.B."/>
            <person name="Smith C.D."/>
            <person name="Smith T.F."/>
            <person name="Spieth J."/>
            <person name="Stage D.E."/>
            <person name="Stark A."/>
            <person name="Stephan W."/>
            <person name="Strausberg R.L."/>
            <person name="Strempel S."/>
            <person name="Sturgill D."/>
            <person name="Sutton G."/>
            <person name="Sutton G.G."/>
            <person name="Tao W."/>
            <person name="Teichmann S."/>
            <person name="Tobari Y.N."/>
            <person name="Tomimura Y."/>
            <person name="Tsolas J.M."/>
            <person name="Valente V.L."/>
            <person name="Venter E."/>
            <person name="Venter J.C."/>
            <person name="Vicario S."/>
            <person name="Vieira F.G."/>
            <person name="Vilella A.J."/>
            <person name="Villasante A."/>
            <person name="Walenz B."/>
            <person name="Wang J."/>
            <person name="Wasserman M."/>
            <person name="Watts T."/>
            <person name="Wilson D."/>
            <person name="Wilson R.K."/>
            <person name="Wing R.A."/>
            <person name="Wolfner M.F."/>
            <person name="Wong A."/>
            <person name="Wong G.K."/>
            <person name="Wu C.I."/>
            <person name="Wu G."/>
            <person name="Yamamoto D."/>
            <person name="Yang H.P."/>
            <person name="Yang S.P."/>
            <person name="Yorke J.A."/>
            <person name="Yoshida K."/>
            <person name="Zdobnov E."/>
            <person name="Zhang P."/>
            <person name="Zhang Y."/>
            <person name="Zimin A.V."/>
            <person name="Baldwin J."/>
            <person name="Abdouelleil A."/>
            <person name="Abdulkadir J."/>
            <person name="Abebe A."/>
            <person name="Abera B."/>
            <person name="Abreu J."/>
            <person name="Acer S.C."/>
            <person name="Aftuck L."/>
            <person name="Alexander A."/>
            <person name="An P."/>
            <person name="Anderson E."/>
            <person name="Anderson S."/>
            <person name="Arachi H."/>
            <person name="Azer M."/>
            <person name="Bachantsang P."/>
            <person name="Barry A."/>
            <person name="Bayul T."/>
            <person name="Berlin A."/>
            <person name="Bessette D."/>
            <person name="Bloom T."/>
            <person name="Blye J."/>
            <person name="Boguslavskiy L."/>
            <person name="Bonnet C."/>
            <person name="Boukhgalter B."/>
            <person name="Bourzgui I."/>
            <person name="Brown A."/>
            <person name="Cahill P."/>
            <person name="Channer S."/>
            <person name="Cheshatsang Y."/>
            <person name="Chuda L."/>
            <person name="Citroen M."/>
            <person name="Collymore A."/>
            <person name="Cooke P."/>
            <person name="Costello M."/>
            <person name="D'Aco K."/>
            <person name="Daza R."/>
            <person name="De Haan G."/>
            <person name="DeGray S."/>
            <person name="DeMaso C."/>
            <person name="Dhargay N."/>
            <person name="Dooley K."/>
            <person name="Dooley E."/>
            <person name="Doricent M."/>
            <person name="Dorje P."/>
            <person name="Dorjee K."/>
            <person name="Dupes A."/>
            <person name="Elong R."/>
            <person name="Falk J."/>
            <person name="Farina A."/>
            <person name="Faro S."/>
            <person name="Ferguson D."/>
            <person name="Fisher S."/>
            <person name="Foley C.D."/>
            <person name="Franke A."/>
            <person name="Friedrich D."/>
            <person name="Gadbois L."/>
            <person name="Gearin G."/>
            <person name="Gearin C.R."/>
            <person name="Giannoukos G."/>
            <person name="Goode T."/>
            <person name="Graham J."/>
            <person name="Grandbois E."/>
            <person name="Grewal S."/>
            <person name="Gyaltsen K."/>
            <person name="Hafez N."/>
            <person name="Hagos B."/>
            <person name="Hall J."/>
            <person name="Henson C."/>
            <person name="Hollinger A."/>
            <person name="Honan T."/>
            <person name="Huard M.D."/>
            <person name="Hughes L."/>
            <person name="Hurhula B."/>
            <person name="Husby M.E."/>
            <person name="Kamat A."/>
            <person name="Kanga B."/>
            <person name="Kashin S."/>
            <person name="Khazanovich D."/>
            <person name="Kisner P."/>
            <person name="Lance K."/>
            <person name="Lara M."/>
            <person name="Lee W."/>
            <person name="Lennon N."/>
            <person name="Letendre F."/>
            <person name="LeVine R."/>
            <person name="Lipovsky A."/>
            <person name="Liu X."/>
            <person name="Liu J."/>
            <person name="Liu S."/>
            <person name="Lokyitsang T."/>
            <person name="Lokyitsang Y."/>
            <person name="Lubonja R."/>
            <person name="Lui A."/>
            <person name="MacDonald P."/>
            <person name="Magnisalis V."/>
            <person name="Maru K."/>
            <person name="Matthews C."/>
            <person name="McCusker W."/>
            <person name="McDonough S."/>
            <person name="Mehta T."/>
            <person name="Meldrim J."/>
            <person name="Meneus L."/>
            <person name="Mihai O."/>
            <person name="Mihalev A."/>
            <person name="Mihova T."/>
            <person name="Mittelman R."/>
            <person name="Mlenga V."/>
            <person name="Montmayeur A."/>
            <person name="Mulrain L."/>
            <person name="Navidi A."/>
            <person name="Naylor J."/>
            <person name="Negash T."/>
            <person name="Nguyen T."/>
            <person name="Nguyen N."/>
            <person name="Nicol R."/>
            <person name="Norbu C."/>
            <person name="Norbu N."/>
            <person name="Novod N."/>
            <person name="O'Neill B."/>
            <person name="Osman S."/>
            <person name="Markiewicz E."/>
            <person name="Oyono O.L."/>
            <person name="Patti C."/>
            <person name="Phunkhang P."/>
            <person name="Pierre F."/>
            <person name="Priest M."/>
            <person name="Raghuraman S."/>
            <person name="Rege F."/>
            <person name="Reyes R."/>
            <person name="Rise C."/>
            <person name="Rogov P."/>
            <person name="Ross K."/>
            <person name="Ryan E."/>
            <person name="Settipalli S."/>
            <person name="Shea T."/>
            <person name="Sherpa N."/>
            <person name="Shi L."/>
            <person name="Shih D."/>
            <person name="Sparrow T."/>
            <person name="Spaulding J."/>
            <person name="Stalker J."/>
            <person name="Stange-Thomann N."/>
            <person name="Stavropoulos S."/>
            <person name="Stone C."/>
            <person name="Strader C."/>
            <person name="Tesfaye S."/>
            <person name="Thomson T."/>
            <person name="Thoulutsang Y."/>
            <person name="Thoulutsang D."/>
            <person name="Topham K."/>
            <person name="Topping I."/>
            <person name="Tsamla T."/>
            <person name="Vassiliev H."/>
            <person name="Vo A."/>
            <person name="Wangchuk T."/>
            <person name="Wangdi T."/>
            <person name="Weiand M."/>
            <person name="Wilkinson J."/>
            <person name="Wilson A."/>
            <person name="Yadav S."/>
            <person name="Young G."/>
            <person name="Yu Q."/>
            <person name="Zembek L."/>
            <person name="Zhong D."/>
            <person name="Zimmer A."/>
            <person name="Zwirko Z."/>
            <person name="Jaffe D.B."/>
            <person name="Alvarez P."/>
            <person name="Brockman W."/>
            <person name="Butler J."/>
            <person name="Chin C."/>
            <person name="Gnerre S."/>
            <person name="Grabherr M."/>
            <person name="Kleber M."/>
            <person name="Mauceli E."/>
            <person name="MacCallum I."/>
        </authorList>
    </citation>
    <scope>NUCLEOTIDE SEQUENCE [LARGE SCALE GENOMIC DNA]</scope>
    <source>
        <strain evidence="3">Tucson 15287-2541.00</strain>
    </source>
</reference>
<gene>
    <name evidence="2" type="primary">Dgri\GH19277</name>
    <name evidence="2" type="ORF">Dgri_GH19277</name>
</gene>
<dbReference type="STRING" id="7222.B4JF98"/>
<dbReference type="InterPro" id="IPR036126">
    <property type="entry name" value="TBCA_sf"/>
</dbReference>
<dbReference type="HOGENOM" id="CLU_2199637_0_0_1"/>
<dbReference type="AlphaFoldDB" id="B4JF98"/>
<dbReference type="InParanoid" id="B4JF98"/>
<name>B4JF98_DROGR</name>
<dbReference type="GO" id="GO:0048487">
    <property type="term" value="F:beta-tubulin binding"/>
    <property type="evidence" value="ECO:0007669"/>
    <property type="project" value="InterPro"/>
</dbReference>
<organism evidence="3">
    <name type="scientific">Drosophila grimshawi</name>
    <name type="common">Hawaiian fruit fly</name>
    <name type="synonym">Idiomyia grimshawi</name>
    <dbReference type="NCBI Taxonomy" id="7222"/>
    <lineage>
        <taxon>Eukaryota</taxon>
        <taxon>Metazoa</taxon>
        <taxon>Ecdysozoa</taxon>
        <taxon>Arthropoda</taxon>
        <taxon>Hexapoda</taxon>
        <taxon>Insecta</taxon>
        <taxon>Pterygota</taxon>
        <taxon>Neoptera</taxon>
        <taxon>Endopterygota</taxon>
        <taxon>Diptera</taxon>
        <taxon>Brachycera</taxon>
        <taxon>Muscomorpha</taxon>
        <taxon>Ephydroidea</taxon>
        <taxon>Drosophilidae</taxon>
        <taxon>Drosophila</taxon>
        <taxon>Hawaiian Drosophila</taxon>
    </lineage>
</organism>
<dbReference type="eggNOG" id="ENOG502TBI1">
    <property type="taxonomic scope" value="Eukaryota"/>
</dbReference>
<dbReference type="OMA" id="EHCNESE"/>
<evidence type="ECO:0000313" key="2">
    <source>
        <dbReference type="EMBL" id="EDV93379.1"/>
    </source>
</evidence>
<evidence type="ECO:0000256" key="1">
    <source>
        <dbReference type="SAM" id="Coils"/>
    </source>
</evidence>
<feature type="coiled-coil region" evidence="1">
    <location>
        <begin position="34"/>
        <end position="77"/>
    </location>
</feature>
<dbReference type="EMBL" id="CH916369">
    <property type="protein sequence ID" value="EDV93379.1"/>
    <property type="molecule type" value="Genomic_DNA"/>
</dbReference>
<dbReference type="GO" id="GO:0007023">
    <property type="term" value="P:post-chaperonin tubulin folding pathway"/>
    <property type="evidence" value="ECO:0007669"/>
    <property type="project" value="InterPro"/>
</dbReference>
<evidence type="ECO:0000313" key="3">
    <source>
        <dbReference type="Proteomes" id="UP000001070"/>
    </source>
</evidence>
<dbReference type="PhylomeDB" id="B4JF98"/>
<dbReference type="GO" id="GO:0007021">
    <property type="term" value="P:tubulin complex assembly"/>
    <property type="evidence" value="ECO:0007669"/>
    <property type="project" value="InterPro"/>
</dbReference>